<dbReference type="InterPro" id="IPR007867">
    <property type="entry name" value="GMC_OxRtase_C"/>
</dbReference>
<name>A0A369T625_9PROT</name>
<dbReference type="Pfam" id="PF05199">
    <property type="entry name" value="GMC_oxred_C"/>
    <property type="match status" value="1"/>
</dbReference>
<dbReference type="AlphaFoldDB" id="A0A369T625"/>
<organism evidence="8 9">
    <name type="scientific">Ferruginivarius sediminum</name>
    <dbReference type="NCBI Taxonomy" id="2661937"/>
    <lineage>
        <taxon>Bacteria</taxon>
        <taxon>Pseudomonadati</taxon>
        <taxon>Pseudomonadota</taxon>
        <taxon>Alphaproteobacteria</taxon>
        <taxon>Rhodospirillales</taxon>
        <taxon>Rhodospirillaceae</taxon>
        <taxon>Ferruginivarius</taxon>
    </lineage>
</organism>
<comment type="caution">
    <text evidence="8">The sequence shown here is derived from an EMBL/GenBank/DDBJ whole genome shotgun (WGS) entry which is preliminary data.</text>
</comment>
<gene>
    <name evidence="8" type="ORF">DRB17_16375</name>
</gene>
<keyword evidence="5" id="KW-0560">Oxidoreductase</keyword>
<evidence type="ECO:0000259" key="7">
    <source>
        <dbReference type="Pfam" id="PF05199"/>
    </source>
</evidence>
<protein>
    <submittedName>
        <fullName evidence="8">FAD-dependent oxidoreductase</fullName>
    </submittedName>
</protein>
<reference evidence="8 9" key="1">
    <citation type="submission" date="2018-07" db="EMBL/GenBank/DDBJ databases">
        <title>Venubactetium sediminum gen. nov., sp. nov., isolated from a marine solar saltern.</title>
        <authorList>
            <person name="Wang S."/>
        </authorList>
    </citation>
    <scope>NUCLEOTIDE SEQUENCE [LARGE SCALE GENOMIC DNA]</scope>
    <source>
        <strain evidence="8 9">WD2A32</strain>
    </source>
</reference>
<dbReference type="EMBL" id="QPMH01000020">
    <property type="protein sequence ID" value="RDD60773.1"/>
    <property type="molecule type" value="Genomic_DNA"/>
</dbReference>
<dbReference type="Proteomes" id="UP000253941">
    <property type="component" value="Unassembled WGS sequence"/>
</dbReference>
<dbReference type="Pfam" id="PF01266">
    <property type="entry name" value="DAO"/>
    <property type="match status" value="1"/>
</dbReference>
<dbReference type="SUPFAM" id="SSF51905">
    <property type="entry name" value="FAD/NAD(P)-binding domain"/>
    <property type="match status" value="1"/>
</dbReference>
<dbReference type="InterPro" id="IPR036188">
    <property type="entry name" value="FAD/NAD-bd_sf"/>
</dbReference>
<evidence type="ECO:0000313" key="8">
    <source>
        <dbReference type="EMBL" id="RDD60773.1"/>
    </source>
</evidence>
<dbReference type="RefSeq" id="WP_114583301.1">
    <property type="nucleotide sequence ID" value="NZ_QPMH01000020.1"/>
</dbReference>
<dbReference type="InterPro" id="IPR006076">
    <property type="entry name" value="FAD-dep_OxRdtase"/>
</dbReference>
<feature type="domain" description="Glucose-methanol-choline oxidoreductase C-terminal" evidence="7">
    <location>
        <begin position="388"/>
        <end position="520"/>
    </location>
</feature>
<evidence type="ECO:0000256" key="3">
    <source>
        <dbReference type="ARBA" id="ARBA00022630"/>
    </source>
</evidence>
<comment type="similarity">
    <text evidence="2">Belongs to the GMC oxidoreductase family.</text>
</comment>
<evidence type="ECO:0000256" key="2">
    <source>
        <dbReference type="ARBA" id="ARBA00010790"/>
    </source>
</evidence>
<keyword evidence="9" id="KW-1185">Reference proteome</keyword>
<evidence type="ECO:0000259" key="6">
    <source>
        <dbReference type="Pfam" id="PF01266"/>
    </source>
</evidence>
<sequence>MLVDFNDVQDEAIFDADVCVVGGGVAGITLARALKETGCEVCLLESGGFDFDHRTQSLYDGDVVGRTYHPLSESRLRFFGGTTAIWGGRCAPLDPIDFVQRPGIPDTGWPLTHADLAHYYRRAAEAFELPYRTFDESLWTELNTDPPKFDQNRVRTGFWQFDDAYWRFGIANSSDLTGAARVRVVVHANVVEIETDETAGHVTGLRLASLNGRRGRARARAYVLACGGIENARLLLASNRVAKNGLGNDHDIVGRYFMEHPRARIAKLELDDPATFWATFRKQFARGGRKLIPVLRLSEHVQRQAGVLNTAATVKFQRAPMRGVPISQAVYTTLRKHGTPNRAMRRLWRLYRQGNDALQAWGERPLRRTQLNRGIGSLYLIARAEQAPNPESRVLLTRERDTLDLPKVALDWQLSEVDGRTLRMLVETMDDELRRLRLGRAHPMDWLAESDVDWPVDPTIGRHPIGGYHHMGTTRMATDPRRGVVDVDARVHLVDNLYVAGSSVFPTSGWANPTMTIVALTLRLADSITAALKP</sequence>
<accession>A0A369T625</accession>
<dbReference type="PANTHER" id="PTHR42784">
    <property type="entry name" value="PYRANOSE 2-OXIDASE"/>
    <property type="match status" value="1"/>
</dbReference>
<evidence type="ECO:0000256" key="5">
    <source>
        <dbReference type="ARBA" id="ARBA00023002"/>
    </source>
</evidence>
<keyword evidence="4" id="KW-0274">FAD</keyword>
<evidence type="ECO:0000313" key="9">
    <source>
        <dbReference type="Proteomes" id="UP000253941"/>
    </source>
</evidence>
<dbReference type="GO" id="GO:0016614">
    <property type="term" value="F:oxidoreductase activity, acting on CH-OH group of donors"/>
    <property type="evidence" value="ECO:0007669"/>
    <property type="project" value="InterPro"/>
</dbReference>
<comment type="cofactor">
    <cofactor evidence="1">
        <name>FAD</name>
        <dbReference type="ChEBI" id="CHEBI:57692"/>
    </cofactor>
</comment>
<dbReference type="InterPro" id="IPR051473">
    <property type="entry name" value="P2Ox-like"/>
</dbReference>
<evidence type="ECO:0000256" key="1">
    <source>
        <dbReference type="ARBA" id="ARBA00001974"/>
    </source>
</evidence>
<evidence type="ECO:0000256" key="4">
    <source>
        <dbReference type="ARBA" id="ARBA00022827"/>
    </source>
</evidence>
<proteinExistence type="inferred from homology"/>
<dbReference type="Gene3D" id="3.50.50.60">
    <property type="entry name" value="FAD/NAD(P)-binding domain"/>
    <property type="match status" value="2"/>
</dbReference>
<feature type="domain" description="FAD dependent oxidoreductase" evidence="6">
    <location>
        <begin position="17"/>
        <end position="228"/>
    </location>
</feature>
<keyword evidence="3" id="KW-0285">Flavoprotein</keyword>
<dbReference type="PANTHER" id="PTHR42784:SF1">
    <property type="entry name" value="PYRANOSE 2-OXIDASE"/>
    <property type="match status" value="1"/>
</dbReference>